<reference evidence="3 4" key="1">
    <citation type="submission" date="2024-01" db="EMBL/GenBank/DDBJ databases">
        <authorList>
            <person name="Botero Cardona J."/>
        </authorList>
    </citation>
    <scope>NUCLEOTIDE SEQUENCE [LARGE SCALE GENOMIC DNA]</scope>
    <source>
        <strain evidence="3 4">LMG 33000</strain>
    </source>
</reference>
<evidence type="ECO:0000313" key="4">
    <source>
        <dbReference type="Proteomes" id="UP001314241"/>
    </source>
</evidence>
<gene>
    <name evidence="3" type="ORF">R54876_GBNLAHCA_00579</name>
</gene>
<evidence type="ECO:0000256" key="1">
    <source>
        <dbReference type="ARBA" id="ARBA00022829"/>
    </source>
</evidence>
<dbReference type="PANTHER" id="PTHR33969">
    <property type="entry name" value="SEGREGATION AND CONDENSATION PROTEIN A"/>
    <property type="match status" value="1"/>
</dbReference>
<dbReference type="Pfam" id="PF02616">
    <property type="entry name" value="SMC_ScpA"/>
    <property type="match status" value="1"/>
</dbReference>
<proteinExistence type="predicted"/>
<dbReference type="InterPro" id="IPR003768">
    <property type="entry name" value="ScpA"/>
</dbReference>
<dbReference type="EMBL" id="CAWVOH010000001">
    <property type="protein sequence ID" value="CAK8054020.1"/>
    <property type="molecule type" value="Genomic_DNA"/>
</dbReference>
<protein>
    <recommendedName>
        <fullName evidence="2">Segregation and condensation protein A</fullName>
    </recommendedName>
</protein>
<dbReference type="InterPro" id="IPR023093">
    <property type="entry name" value="ScpA-like_C"/>
</dbReference>
<dbReference type="Gene3D" id="6.10.250.2410">
    <property type="match status" value="1"/>
</dbReference>
<evidence type="ECO:0000256" key="2">
    <source>
        <dbReference type="ARBA" id="ARBA00044777"/>
    </source>
</evidence>
<sequence>MHLIKKNEMNIFDLPIAEITKQYLGFIRQQQTIELDIASEYLVMAATLIYLKSVDLLPKEEDSEEAEDDYVDPKEELIERLINYQRYQMASQFFEAQQEKGQQSFVRPPQVPADERSKNYQLSPGLSLVDLQLAFENVLARRRDLAPQAKQIQAENYTINDGIHYLRGRLEHLQKGESITFDQLLDGLHSRDQLVMGFLGLLELAKSGDLQLWQADRQQSILVKMVKDE</sequence>
<evidence type="ECO:0000313" key="3">
    <source>
        <dbReference type="EMBL" id="CAK8054020.1"/>
    </source>
</evidence>
<dbReference type="Proteomes" id="UP001314241">
    <property type="component" value="Unassembled WGS sequence"/>
</dbReference>
<keyword evidence="4" id="KW-1185">Reference proteome</keyword>
<dbReference type="RefSeq" id="WP_434063051.1">
    <property type="nucleotide sequence ID" value="NZ_CAWVOH010000001.1"/>
</dbReference>
<dbReference type="Gene3D" id="1.10.10.580">
    <property type="entry name" value="Structural maintenance of chromosome 1. Chain E"/>
    <property type="match status" value="1"/>
</dbReference>
<name>A0ABP0ER85_9LACO</name>
<dbReference type="PANTHER" id="PTHR33969:SF2">
    <property type="entry name" value="SEGREGATION AND CONDENSATION PROTEIN A"/>
    <property type="match status" value="1"/>
</dbReference>
<comment type="caution">
    <text evidence="3">The sequence shown here is derived from an EMBL/GenBank/DDBJ whole genome shotgun (WGS) entry which is preliminary data.</text>
</comment>
<accession>A0ABP0ER85</accession>
<organism evidence="3 4">
    <name type="scientific">Eupransor demetentiae</name>
    <dbReference type="NCBI Taxonomy" id="3109584"/>
    <lineage>
        <taxon>Bacteria</taxon>
        <taxon>Bacillati</taxon>
        <taxon>Bacillota</taxon>
        <taxon>Bacilli</taxon>
        <taxon>Lactobacillales</taxon>
        <taxon>Lactobacillaceae</taxon>
        <taxon>Eupransor</taxon>
    </lineage>
</organism>
<keyword evidence="1" id="KW-0159">Chromosome partition</keyword>